<proteinExistence type="predicted"/>
<evidence type="ECO:0000313" key="3">
    <source>
        <dbReference type="EMBL" id="CDZ98177.1"/>
    </source>
</evidence>
<evidence type="ECO:0000256" key="1">
    <source>
        <dbReference type="SAM" id="MobiDB-lite"/>
    </source>
</evidence>
<feature type="region of interest" description="Disordered" evidence="1">
    <location>
        <begin position="188"/>
        <end position="208"/>
    </location>
</feature>
<keyword evidence="2" id="KW-0472">Membrane</keyword>
<feature type="transmembrane region" description="Helical" evidence="2">
    <location>
        <begin position="95"/>
        <end position="116"/>
    </location>
</feature>
<dbReference type="InterPro" id="IPR025187">
    <property type="entry name" value="DUF4112"/>
</dbReference>
<name>A0A0F7SMI0_PHARH</name>
<dbReference type="PANTHER" id="PTHR35519">
    <property type="entry name" value="MEMBRANE PROTEINS"/>
    <property type="match status" value="1"/>
</dbReference>
<dbReference type="PANTHER" id="PTHR35519:SF2">
    <property type="entry name" value="PH DOMAIN PROTEIN"/>
    <property type="match status" value="1"/>
</dbReference>
<dbReference type="Pfam" id="PF13430">
    <property type="entry name" value="DUF4112"/>
    <property type="match status" value="1"/>
</dbReference>
<protein>
    <submittedName>
        <fullName evidence="3">Uncharacterized protein</fullName>
    </submittedName>
</protein>
<accession>A0A0F7SMI0</accession>
<keyword evidence="2" id="KW-0812">Transmembrane</keyword>
<dbReference type="AlphaFoldDB" id="A0A0F7SMI0"/>
<evidence type="ECO:0000256" key="2">
    <source>
        <dbReference type="SAM" id="Phobius"/>
    </source>
</evidence>
<sequence>MTSKLAAIYRLAKAYSPDATKQPNAQSRVDQQFGPFKPTYISSLAWRRPRNDEEAQSLYNHFRTMAFFMDASPLLSDLGLPFTAGFDDIISLVPLYGDALAAILGLYGIYLAFLMGCGTNTMALMLVNVFIDFVVGVIPIIGDILDNLFKSNLKNLKILEDHLLNNTRYNILLMPEGRDFIPKQPKGGWFNSKKTNGSGKKPGIKGSRTRRLEVWEGVDVKRTETGGDGLDLD</sequence>
<organism evidence="3">
    <name type="scientific">Phaffia rhodozyma</name>
    <name type="common">Yeast</name>
    <name type="synonym">Xanthophyllomyces dendrorhous</name>
    <dbReference type="NCBI Taxonomy" id="264483"/>
    <lineage>
        <taxon>Eukaryota</taxon>
        <taxon>Fungi</taxon>
        <taxon>Dikarya</taxon>
        <taxon>Basidiomycota</taxon>
        <taxon>Agaricomycotina</taxon>
        <taxon>Tremellomycetes</taxon>
        <taxon>Cystofilobasidiales</taxon>
        <taxon>Mrakiaceae</taxon>
        <taxon>Phaffia</taxon>
    </lineage>
</organism>
<reference evidence="3" key="1">
    <citation type="submission" date="2014-08" db="EMBL/GenBank/DDBJ databases">
        <authorList>
            <person name="Sharma Rahul"/>
            <person name="Thines Marco"/>
        </authorList>
    </citation>
    <scope>NUCLEOTIDE SEQUENCE</scope>
</reference>
<keyword evidence="2" id="KW-1133">Transmembrane helix</keyword>
<dbReference type="EMBL" id="LN483326">
    <property type="protein sequence ID" value="CDZ98177.1"/>
    <property type="molecule type" value="Genomic_DNA"/>
</dbReference>
<feature type="transmembrane region" description="Helical" evidence="2">
    <location>
        <begin position="122"/>
        <end position="145"/>
    </location>
</feature>